<gene>
    <name evidence="1" type="ORF">N7498_002780</name>
</gene>
<dbReference type="EMBL" id="JAPQKR010000005">
    <property type="protein sequence ID" value="KAJ5216373.1"/>
    <property type="molecule type" value="Genomic_DNA"/>
</dbReference>
<comment type="caution">
    <text evidence="1">The sequence shown here is derived from an EMBL/GenBank/DDBJ whole genome shotgun (WGS) entry which is preliminary data.</text>
</comment>
<protein>
    <submittedName>
        <fullName evidence="1">Uncharacterized protein</fullName>
    </submittedName>
</protein>
<dbReference type="RefSeq" id="XP_058312186.1">
    <property type="nucleotide sequence ID" value="XM_058449842.1"/>
</dbReference>
<evidence type="ECO:0000313" key="2">
    <source>
        <dbReference type="Proteomes" id="UP001150904"/>
    </source>
</evidence>
<dbReference type="AlphaFoldDB" id="A0A9W9NAR1"/>
<sequence>MYVFDSIPKAVAIAIVSEFCAACGRVKRSGSEDALSINSSAVTAAAVADVVATVPAGSQQGQEDRPPAAWTTFIPAN</sequence>
<dbReference type="GeneID" id="83177143"/>
<organism evidence="1 2">
    <name type="scientific">Penicillium cinerascens</name>
    <dbReference type="NCBI Taxonomy" id="70096"/>
    <lineage>
        <taxon>Eukaryota</taxon>
        <taxon>Fungi</taxon>
        <taxon>Dikarya</taxon>
        <taxon>Ascomycota</taxon>
        <taxon>Pezizomycotina</taxon>
        <taxon>Eurotiomycetes</taxon>
        <taxon>Eurotiomycetidae</taxon>
        <taxon>Eurotiales</taxon>
        <taxon>Aspergillaceae</taxon>
        <taxon>Penicillium</taxon>
    </lineage>
</organism>
<evidence type="ECO:0000313" key="1">
    <source>
        <dbReference type="EMBL" id="KAJ5216373.1"/>
    </source>
</evidence>
<reference evidence="1" key="1">
    <citation type="submission" date="2022-12" db="EMBL/GenBank/DDBJ databases">
        <authorList>
            <person name="Petersen C."/>
        </authorList>
    </citation>
    <scope>NUCLEOTIDE SEQUENCE</scope>
    <source>
        <strain evidence="1">IBT 15544</strain>
    </source>
</reference>
<proteinExistence type="predicted"/>
<keyword evidence="2" id="KW-1185">Reference proteome</keyword>
<accession>A0A9W9NAR1</accession>
<dbReference type="Proteomes" id="UP001150904">
    <property type="component" value="Unassembled WGS sequence"/>
</dbReference>
<reference evidence="1" key="2">
    <citation type="journal article" date="2023" name="IMA Fungus">
        <title>Comparative genomic study of the Penicillium genus elucidates a diverse pangenome and 15 lateral gene transfer events.</title>
        <authorList>
            <person name="Petersen C."/>
            <person name="Sorensen T."/>
            <person name="Nielsen M.R."/>
            <person name="Sondergaard T.E."/>
            <person name="Sorensen J.L."/>
            <person name="Fitzpatrick D.A."/>
            <person name="Frisvad J.C."/>
            <person name="Nielsen K.L."/>
        </authorList>
    </citation>
    <scope>NUCLEOTIDE SEQUENCE</scope>
    <source>
        <strain evidence="1">IBT 15544</strain>
    </source>
</reference>
<name>A0A9W9NAR1_9EURO</name>